<sequence>MRNACDACRLRKVKCRYDEGASGCAFCTSIGIPCTTAPRQRHRIKAGRKATPTARSNAPGPAAASGSASAFDEAFAGVLRQAPRVASSREPSAPPYKPSTPPPPPSPGSPPPGDPTGDQGLSHLPRGRPSSSRARLLGVPGLTRAALDSCIESFFTTIGHVIRLSQPQDVFWRRARVRLYYAAGLDVPAELADVAHDPATELLVLAVGCRGAPFGPHASLAEPIYRRCCDLLRIPENLTRNGCDVVEALLLLSELSVRTRNAKMGERTSPCAIDPLGKCAVIDYLFYHEVHIPPPQHAPDFTRRLMLHAMAWVHDAIRSASAHTMCRITDDDTGWPLPVNGDDFAYVPLTLVTRQICRTLLSARAKGLGLRDADVGDAIAAIGSLRARTGISVDGLAALVDPSRGGSASVPRDGARPISHTEYVWILSTHYWLYLVTWVAVQEDMDRHPGGLSLGTIADVKSATTAACEDMARLAELSTAHRLHVYATRGVRNHFAAFTLFLLRDFGSIAAPSVAQSGQYYALAEKLNRGVRSACFYPDSEMLADTLLMMLHKRLRVDIRVAARVAERGLDALTAVSSVRDMGGSRKQSTAGSAAYEGDPEPINTSVPLVSMPHELQSAGSASGATDLPRDGMLQPDSASARSPPWTPRKPTIPHNTTAATATASSGDLHAMPAPALPYPTAGASTMPSALTAARAGAFQPLDSTLLLDPSHPTSNVDLDWFSFMNTLMECGVELPGSLSEVP</sequence>
<dbReference type="Pfam" id="PF00172">
    <property type="entry name" value="Zn_clus"/>
    <property type="match status" value="1"/>
</dbReference>
<dbReference type="Proteomes" id="UP000053611">
    <property type="component" value="Unassembled WGS sequence"/>
</dbReference>
<feature type="domain" description="Zn(2)-C6 fungal-type" evidence="7">
    <location>
        <begin position="4"/>
        <end position="36"/>
    </location>
</feature>
<evidence type="ECO:0000259" key="7">
    <source>
        <dbReference type="PROSITE" id="PS50048"/>
    </source>
</evidence>
<proteinExistence type="predicted"/>
<evidence type="ECO:0000313" key="9">
    <source>
        <dbReference type="Proteomes" id="UP000053611"/>
    </source>
</evidence>
<dbReference type="Gene3D" id="4.10.240.10">
    <property type="entry name" value="Zn(2)-C6 fungal-type DNA-binding domain"/>
    <property type="match status" value="1"/>
</dbReference>
<dbReference type="InterPro" id="IPR050815">
    <property type="entry name" value="TF_fung"/>
</dbReference>
<evidence type="ECO:0000256" key="6">
    <source>
        <dbReference type="SAM" id="MobiDB-lite"/>
    </source>
</evidence>
<dbReference type="PANTHER" id="PTHR47338">
    <property type="entry name" value="ZN(II)2CYS6 TRANSCRIPTION FACTOR (EUROFUNG)-RELATED"/>
    <property type="match status" value="1"/>
</dbReference>
<evidence type="ECO:0000256" key="4">
    <source>
        <dbReference type="ARBA" id="ARBA00023163"/>
    </source>
</evidence>
<evidence type="ECO:0000256" key="3">
    <source>
        <dbReference type="ARBA" id="ARBA00023015"/>
    </source>
</evidence>
<dbReference type="EMBL" id="KQ087227">
    <property type="protein sequence ID" value="KLT40886.1"/>
    <property type="molecule type" value="Genomic_DNA"/>
</dbReference>
<feature type="compositionally biased region" description="Low complexity" evidence="6">
    <location>
        <begin position="54"/>
        <end position="66"/>
    </location>
</feature>
<feature type="region of interest" description="Disordered" evidence="6">
    <location>
        <begin position="39"/>
        <end position="66"/>
    </location>
</feature>
<accession>A0A0J0XIF6</accession>
<dbReference type="SMART" id="SM00066">
    <property type="entry name" value="GAL4"/>
    <property type="match status" value="1"/>
</dbReference>
<dbReference type="GO" id="GO:0005634">
    <property type="term" value="C:nucleus"/>
    <property type="evidence" value="ECO:0007669"/>
    <property type="project" value="UniProtKB-SubCell"/>
</dbReference>
<feature type="region of interest" description="Disordered" evidence="6">
    <location>
        <begin position="82"/>
        <end position="135"/>
    </location>
</feature>
<dbReference type="STRING" id="879819.A0A0J0XIF6"/>
<dbReference type="PROSITE" id="PS50048">
    <property type="entry name" value="ZN2_CY6_FUNGAL_2"/>
    <property type="match status" value="1"/>
</dbReference>
<dbReference type="GO" id="GO:0000981">
    <property type="term" value="F:DNA-binding transcription factor activity, RNA polymerase II-specific"/>
    <property type="evidence" value="ECO:0007669"/>
    <property type="project" value="InterPro"/>
</dbReference>
<gene>
    <name evidence="8" type="ORF">CC85DRAFT_287031</name>
</gene>
<dbReference type="OrthoDB" id="2549591at2759"/>
<comment type="subcellular location">
    <subcellularLocation>
        <location evidence="1">Nucleus</location>
    </subcellularLocation>
</comment>
<dbReference type="GeneID" id="28984321"/>
<reference evidence="8 9" key="1">
    <citation type="submission" date="2015-03" db="EMBL/GenBank/DDBJ databases">
        <title>Genomics and transcriptomics of the oil-accumulating basidiomycete yeast T. oleaginosus allow insights into substrate utilization and the diverse evolutionary trajectories of mating systems in fungi.</title>
        <authorList>
            <consortium name="DOE Joint Genome Institute"/>
            <person name="Kourist R."/>
            <person name="Kracht O."/>
            <person name="Bracharz F."/>
            <person name="Lipzen A."/>
            <person name="Nolan M."/>
            <person name="Ohm R."/>
            <person name="Grigoriev I."/>
            <person name="Sun S."/>
            <person name="Heitman J."/>
            <person name="Bruck T."/>
            <person name="Nowrousian M."/>
        </authorList>
    </citation>
    <scope>NUCLEOTIDE SEQUENCE [LARGE SCALE GENOMIC DNA]</scope>
    <source>
        <strain evidence="8 9">IBC0246</strain>
    </source>
</reference>
<evidence type="ECO:0000256" key="5">
    <source>
        <dbReference type="ARBA" id="ARBA00023242"/>
    </source>
</evidence>
<name>A0A0J0XIF6_9TREE</name>
<feature type="compositionally biased region" description="Basic residues" evidence="6">
    <location>
        <begin position="39"/>
        <end position="48"/>
    </location>
</feature>
<keyword evidence="2" id="KW-0479">Metal-binding</keyword>
<keyword evidence="5" id="KW-0539">Nucleus</keyword>
<feature type="region of interest" description="Disordered" evidence="6">
    <location>
        <begin position="581"/>
        <end position="668"/>
    </location>
</feature>
<dbReference type="InterPro" id="IPR001138">
    <property type="entry name" value="Zn2Cys6_DnaBD"/>
</dbReference>
<evidence type="ECO:0000256" key="2">
    <source>
        <dbReference type="ARBA" id="ARBA00022723"/>
    </source>
</evidence>
<dbReference type="RefSeq" id="XP_018277377.1">
    <property type="nucleotide sequence ID" value="XM_018423718.1"/>
</dbReference>
<dbReference type="GO" id="GO:0008270">
    <property type="term" value="F:zinc ion binding"/>
    <property type="evidence" value="ECO:0007669"/>
    <property type="project" value="InterPro"/>
</dbReference>
<feature type="compositionally biased region" description="Pro residues" evidence="6">
    <location>
        <begin position="92"/>
        <end position="114"/>
    </location>
</feature>
<evidence type="ECO:0000256" key="1">
    <source>
        <dbReference type="ARBA" id="ARBA00004123"/>
    </source>
</evidence>
<dbReference type="AlphaFoldDB" id="A0A0J0XIF6"/>
<dbReference type="InterPro" id="IPR036864">
    <property type="entry name" value="Zn2-C6_fun-type_DNA-bd_sf"/>
</dbReference>
<evidence type="ECO:0000313" key="8">
    <source>
        <dbReference type="EMBL" id="KLT40886.1"/>
    </source>
</evidence>
<keyword evidence="4" id="KW-0804">Transcription</keyword>
<dbReference type="CDD" id="cd00067">
    <property type="entry name" value="GAL4"/>
    <property type="match status" value="1"/>
</dbReference>
<keyword evidence="9" id="KW-1185">Reference proteome</keyword>
<keyword evidence="3" id="KW-0805">Transcription regulation</keyword>
<organism evidence="8 9">
    <name type="scientific">Cutaneotrichosporon oleaginosum</name>
    <dbReference type="NCBI Taxonomy" id="879819"/>
    <lineage>
        <taxon>Eukaryota</taxon>
        <taxon>Fungi</taxon>
        <taxon>Dikarya</taxon>
        <taxon>Basidiomycota</taxon>
        <taxon>Agaricomycotina</taxon>
        <taxon>Tremellomycetes</taxon>
        <taxon>Trichosporonales</taxon>
        <taxon>Trichosporonaceae</taxon>
        <taxon>Cutaneotrichosporon</taxon>
    </lineage>
</organism>
<dbReference type="SUPFAM" id="SSF57701">
    <property type="entry name" value="Zn2/Cys6 DNA-binding domain"/>
    <property type="match status" value="1"/>
</dbReference>
<dbReference type="PANTHER" id="PTHR47338:SF5">
    <property type="entry name" value="ZN(II)2CYS6 TRANSCRIPTION FACTOR (EUROFUNG)"/>
    <property type="match status" value="1"/>
</dbReference>
<protein>
    <recommendedName>
        <fullName evidence="7">Zn(2)-C6 fungal-type domain-containing protein</fullName>
    </recommendedName>
</protein>
<dbReference type="PROSITE" id="PS00463">
    <property type="entry name" value="ZN2_CY6_FUNGAL_1"/>
    <property type="match status" value="1"/>
</dbReference>